<accession>A0A381WS74</accession>
<dbReference type="EMBL" id="UINC01012679">
    <property type="protein sequence ID" value="SVA55242.1"/>
    <property type="molecule type" value="Genomic_DNA"/>
</dbReference>
<dbReference type="AlphaFoldDB" id="A0A381WS74"/>
<proteinExistence type="predicted"/>
<protein>
    <submittedName>
        <fullName evidence="1">Uncharacterized protein</fullName>
    </submittedName>
</protein>
<reference evidence="1" key="1">
    <citation type="submission" date="2018-05" db="EMBL/GenBank/DDBJ databases">
        <authorList>
            <person name="Lanie J.A."/>
            <person name="Ng W.-L."/>
            <person name="Kazmierczak K.M."/>
            <person name="Andrzejewski T.M."/>
            <person name="Davidsen T.M."/>
            <person name="Wayne K.J."/>
            <person name="Tettelin H."/>
            <person name="Glass J.I."/>
            <person name="Rusch D."/>
            <person name="Podicherti R."/>
            <person name="Tsui H.-C.T."/>
            <person name="Winkler M.E."/>
        </authorList>
    </citation>
    <scope>NUCLEOTIDE SEQUENCE</scope>
</reference>
<gene>
    <name evidence="1" type="ORF">METZ01_LOCUS108096</name>
</gene>
<organism evidence="1">
    <name type="scientific">marine metagenome</name>
    <dbReference type="NCBI Taxonomy" id="408172"/>
    <lineage>
        <taxon>unclassified sequences</taxon>
        <taxon>metagenomes</taxon>
        <taxon>ecological metagenomes</taxon>
    </lineage>
</organism>
<evidence type="ECO:0000313" key="1">
    <source>
        <dbReference type="EMBL" id="SVA55242.1"/>
    </source>
</evidence>
<name>A0A381WS74_9ZZZZ</name>
<sequence length="42" mass="5240">MSRGRLKKYLFKLMKWDNFPDIPVLEVVQRIKDRQYDLKDKK</sequence>